<dbReference type="EMBL" id="JXTC01000065">
    <property type="protein sequence ID" value="PON92420.1"/>
    <property type="molecule type" value="Genomic_DNA"/>
</dbReference>
<protein>
    <submittedName>
        <fullName evidence="2">F-box domain containing protein</fullName>
    </submittedName>
</protein>
<dbReference type="CDD" id="cd22157">
    <property type="entry name" value="F-box_AtFBW1-like"/>
    <property type="match status" value="1"/>
</dbReference>
<dbReference type="InterPro" id="IPR036047">
    <property type="entry name" value="F-box-like_dom_sf"/>
</dbReference>
<feature type="domain" description="F-box" evidence="1">
    <location>
        <begin position="22"/>
        <end position="62"/>
    </location>
</feature>
<dbReference type="Gene3D" id="1.20.1280.50">
    <property type="match status" value="1"/>
</dbReference>
<dbReference type="SUPFAM" id="SSF81383">
    <property type="entry name" value="F-box domain"/>
    <property type="match status" value="1"/>
</dbReference>
<gene>
    <name evidence="2" type="ORF">TorRG33x02_117440</name>
</gene>
<dbReference type="FunCoup" id="A0A2P5F3N3">
    <property type="interactions" value="1108"/>
</dbReference>
<evidence type="ECO:0000259" key="1">
    <source>
        <dbReference type="SMART" id="SM00256"/>
    </source>
</evidence>
<dbReference type="InterPro" id="IPR017451">
    <property type="entry name" value="F-box-assoc_interact_dom"/>
</dbReference>
<dbReference type="AlphaFoldDB" id="A0A2P5F3N3"/>
<dbReference type="InterPro" id="IPR001810">
    <property type="entry name" value="F-box_dom"/>
</dbReference>
<comment type="caution">
    <text evidence="2">The sequence shown here is derived from an EMBL/GenBank/DDBJ whole genome shotgun (WGS) entry which is preliminary data.</text>
</comment>
<organism evidence="2 3">
    <name type="scientific">Trema orientale</name>
    <name type="common">Charcoal tree</name>
    <name type="synonym">Celtis orientalis</name>
    <dbReference type="NCBI Taxonomy" id="63057"/>
    <lineage>
        <taxon>Eukaryota</taxon>
        <taxon>Viridiplantae</taxon>
        <taxon>Streptophyta</taxon>
        <taxon>Embryophyta</taxon>
        <taxon>Tracheophyta</taxon>
        <taxon>Spermatophyta</taxon>
        <taxon>Magnoliopsida</taxon>
        <taxon>eudicotyledons</taxon>
        <taxon>Gunneridae</taxon>
        <taxon>Pentapetalae</taxon>
        <taxon>rosids</taxon>
        <taxon>fabids</taxon>
        <taxon>Rosales</taxon>
        <taxon>Cannabaceae</taxon>
        <taxon>Trema</taxon>
    </lineage>
</organism>
<sequence>MTKTSRNAAVTTPTHSAETIACNDDLLDEILLRLPIKSLIRFKSVSKHWLSLISAPKFALRRNPNPGPASGLFLKRPFRPEFEFLNLDRTSESGATLRSLDFAAGDTFVGVGIVQSCNGLMLCSAQSVEPGDCYVYNPTINRHRIIPPIPPARSGASRTVFGLSLAFDPSKSPHYSVVCVRSCDTRSDQYQLEVYSSETRRWRPSGGSFYVDSPDIRFDRGVFWNGSVHWISIWGESVYFSVEEDRLRPMPMPPIPDDWDAESEYTYFGESGGHLHLIDHIYNPHTPYFDVYELEKDYSGWLVKFRVDFSEFPAEAIRNRKSQPSNLHLHDYVFSLLCVVRSELDEESYLVLQIKGKVIRYYFRTRTFGKICDVEGHRIKEPVRIRDSVLVMLPELPEWHDVHQFIESLASV</sequence>
<dbReference type="PANTHER" id="PTHR35546:SF115">
    <property type="entry name" value="F-BOX DOMAIN-CONTAINING PROTEIN"/>
    <property type="match status" value="1"/>
</dbReference>
<dbReference type="STRING" id="63057.A0A2P5F3N3"/>
<dbReference type="Pfam" id="PF00646">
    <property type="entry name" value="F-box"/>
    <property type="match status" value="1"/>
</dbReference>
<dbReference type="InParanoid" id="A0A2P5F3N3"/>
<evidence type="ECO:0000313" key="3">
    <source>
        <dbReference type="Proteomes" id="UP000237000"/>
    </source>
</evidence>
<dbReference type="InterPro" id="IPR055290">
    <property type="entry name" value="At3g26010-like"/>
</dbReference>
<proteinExistence type="predicted"/>
<dbReference type="Pfam" id="PF07734">
    <property type="entry name" value="FBA_1"/>
    <property type="match status" value="1"/>
</dbReference>
<dbReference type="NCBIfam" id="TIGR01640">
    <property type="entry name" value="F_box_assoc_1"/>
    <property type="match status" value="1"/>
</dbReference>
<dbReference type="Proteomes" id="UP000237000">
    <property type="component" value="Unassembled WGS sequence"/>
</dbReference>
<dbReference type="PANTHER" id="PTHR35546">
    <property type="entry name" value="F-BOX PROTEIN INTERACTION DOMAIN PROTEIN-RELATED"/>
    <property type="match status" value="1"/>
</dbReference>
<keyword evidence="3" id="KW-1185">Reference proteome</keyword>
<dbReference type="InterPro" id="IPR006527">
    <property type="entry name" value="F-box-assoc_dom_typ1"/>
</dbReference>
<accession>A0A2P5F3N3</accession>
<dbReference type="SMART" id="SM00256">
    <property type="entry name" value="FBOX"/>
    <property type="match status" value="1"/>
</dbReference>
<reference evidence="3" key="1">
    <citation type="submission" date="2016-06" db="EMBL/GenBank/DDBJ databases">
        <title>Parallel loss of symbiosis genes in relatives of nitrogen-fixing non-legume Parasponia.</title>
        <authorList>
            <person name="Van Velzen R."/>
            <person name="Holmer R."/>
            <person name="Bu F."/>
            <person name="Rutten L."/>
            <person name="Van Zeijl A."/>
            <person name="Liu W."/>
            <person name="Santuari L."/>
            <person name="Cao Q."/>
            <person name="Sharma T."/>
            <person name="Shen D."/>
            <person name="Roswanjaya Y."/>
            <person name="Wardhani T."/>
            <person name="Kalhor M.S."/>
            <person name="Jansen J."/>
            <person name="Van den Hoogen J."/>
            <person name="Gungor B."/>
            <person name="Hartog M."/>
            <person name="Hontelez J."/>
            <person name="Verver J."/>
            <person name="Yang W.-C."/>
            <person name="Schijlen E."/>
            <person name="Repin R."/>
            <person name="Schilthuizen M."/>
            <person name="Schranz E."/>
            <person name="Heidstra R."/>
            <person name="Miyata K."/>
            <person name="Fedorova E."/>
            <person name="Kohlen W."/>
            <person name="Bisseling T."/>
            <person name="Smit S."/>
            <person name="Geurts R."/>
        </authorList>
    </citation>
    <scope>NUCLEOTIDE SEQUENCE [LARGE SCALE GENOMIC DNA]</scope>
    <source>
        <strain evidence="3">cv. RG33-2</strain>
    </source>
</reference>
<name>A0A2P5F3N3_TREOI</name>
<evidence type="ECO:0000313" key="2">
    <source>
        <dbReference type="EMBL" id="PON92420.1"/>
    </source>
</evidence>
<dbReference type="OrthoDB" id="1161293at2759"/>